<dbReference type="PANTHER" id="PTHR46533:SF1">
    <property type="entry name" value="ZINC FINGER MYND DOMAIN-CONTAINING PROTEIN 12"/>
    <property type="match status" value="1"/>
</dbReference>
<sequence length="368" mass="41576">MQSINPLSNPKGVKLLCELCQNPAFVQCVGCRVTYYCDVEHQKMDWVSIHQKICQLLIPVRTALPFFNSEEERQHSRDQLLQREKHLIELTSTVARKLIFEGKHEEAIPAALQSLRFSINVHGVNSVQLVPSYLLLSEASIGLGRHTRAEEYLSQAQWTVLKAPDCDYRVRHILSRNLGLLYAAKGEFEEALFHLADDIYLASEVFGLKSIQTSGGYFQMANIFFRQSKMDVADSLYTEVTDIWHAHLSKLIKMQLSIRDQETASQISTELEDTACEVEALDEAQEAEAAHDLNAILDVREQAPHKEVEKIAKVSHVLAMLYFLITDLAKAGGFCRKALQGSRELENKEWSTILLNLLALIKSSAASY</sequence>
<dbReference type="Proteomes" id="UP000008672">
    <property type="component" value="Unassembled WGS sequence"/>
</dbReference>
<keyword evidence="2 4" id="KW-0863">Zinc-finger</keyword>
<dbReference type="Bgee" id="ENSLACG00000010659">
    <property type="expression patterns" value="Expressed in chordate pharynx and 6 other cell types or tissues"/>
</dbReference>
<keyword evidence="3" id="KW-0862">Zinc</keyword>
<organism evidence="6 7">
    <name type="scientific">Latimeria chalumnae</name>
    <name type="common">Coelacanth</name>
    <dbReference type="NCBI Taxonomy" id="7897"/>
    <lineage>
        <taxon>Eukaryota</taxon>
        <taxon>Metazoa</taxon>
        <taxon>Chordata</taxon>
        <taxon>Craniata</taxon>
        <taxon>Vertebrata</taxon>
        <taxon>Euteleostomi</taxon>
        <taxon>Coelacanthiformes</taxon>
        <taxon>Coelacanthidae</taxon>
        <taxon>Latimeria</taxon>
    </lineage>
</organism>
<dbReference type="GeneTree" id="ENSGT00390000004248"/>
<reference evidence="7" key="1">
    <citation type="submission" date="2011-08" db="EMBL/GenBank/DDBJ databases">
        <title>The draft genome of Latimeria chalumnae.</title>
        <authorList>
            <person name="Di Palma F."/>
            <person name="Alfoldi J."/>
            <person name="Johnson J."/>
            <person name="Berlin A."/>
            <person name="Gnerre S."/>
            <person name="Jaffe D."/>
            <person name="MacCallum I."/>
            <person name="Young S."/>
            <person name="Walker B.J."/>
            <person name="Lander E."/>
            <person name="Lindblad-Toh K."/>
        </authorList>
    </citation>
    <scope>NUCLEOTIDE SEQUENCE [LARGE SCALE GENOMIC DNA]</scope>
    <source>
        <strain evidence="7">Wild caught</strain>
    </source>
</reference>
<protein>
    <submittedName>
        <fullName evidence="6">Zinc finger MYND-type containing 12</fullName>
    </submittedName>
</protein>
<accession>H3AR36</accession>
<dbReference type="InterPro" id="IPR053248">
    <property type="entry name" value="Zinc_finger_MYND_domain"/>
</dbReference>
<dbReference type="SUPFAM" id="SSF144232">
    <property type="entry name" value="HIT/MYND zinc finger-like"/>
    <property type="match status" value="1"/>
</dbReference>
<dbReference type="OMA" id="KILFMLY"/>
<proteinExistence type="predicted"/>
<evidence type="ECO:0000313" key="7">
    <source>
        <dbReference type="Proteomes" id="UP000008672"/>
    </source>
</evidence>
<dbReference type="PROSITE" id="PS01360">
    <property type="entry name" value="ZF_MYND_1"/>
    <property type="match status" value="1"/>
</dbReference>
<dbReference type="InterPro" id="IPR002893">
    <property type="entry name" value="Znf_MYND"/>
</dbReference>
<evidence type="ECO:0000256" key="1">
    <source>
        <dbReference type="ARBA" id="ARBA00022723"/>
    </source>
</evidence>
<evidence type="ECO:0000256" key="4">
    <source>
        <dbReference type="PROSITE-ProRule" id="PRU00134"/>
    </source>
</evidence>
<feature type="domain" description="MYND-type" evidence="5">
    <location>
        <begin position="17"/>
        <end position="54"/>
    </location>
</feature>
<keyword evidence="1" id="KW-0479">Metal-binding</keyword>
<dbReference type="Ensembl" id="ENSLACT00000012199.1">
    <property type="protein sequence ID" value="ENSLACP00000012107.1"/>
    <property type="gene ID" value="ENSLACG00000010659.1"/>
</dbReference>
<evidence type="ECO:0000256" key="3">
    <source>
        <dbReference type="ARBA" id="ARBA00022833"/>
    </source>
</evidence>
<dbReference type="EMBL" id="AFYH01053475">
    <property type="status" value="NOT_ANNOTATED_CDS"/>
    <property type="molecule type" value="Genomic_DNA"/>
</dbReference>
<dbReference type="PROSITE" id="PS50865">
    <property type="entry name" value="ZF_MYND_2"/>
    <property type="match status" value="1"/>
</dbReference>
<evidence type="ECO:0000259" key="5">
    <source>
        <dbReference type="PROSITE" id="PS50865"/>
    </source>
</evidence>
<evidence type="ECO:0000313" key="6">
    <source>
        <dbReference type="Ensembl" id="ENSLACP00000012107.1"/>
    </source>
</evidence>
<dbReference type="Pfam" id="PF01753">
    <property type="entry name" value="zf-MYND"/>
    <property type="match status" value="1"/>
</dbReference>
<evidence type="ECO:0000256" key="2">
    <source>
        <dbReference type="ARBA" id="ARBA00022771"/>
    </source>
</evidence>
<dbReference type="InterPro" id="IPR011990">
    <property type="entry name" value="TPR-like_helical_dom_sf"/>
</dbReference>
<gene>
    <name evidence="6" type="primary">ZMYND12</name>
</gene>
<name>H3AR36_LATCH</name>
<keyword evidence="7" id="KW-1185">Reference proteome</keyword>
<dbReference type="InParanoid" id="H3AR36"/>
<dbReference type="STRING" id="7897.ENSLACP00000012107"/>
<reference evidence="6" key="3">
    <citation type="submission" date="2025-09" db="UniProtKB">
        <authorList>
            <consortium name="Ensembl"/>
        </authorList>
    </citation>
    <scope>IDENTIFICATION</scope>
</reference>
<dbReference type="FunCoup" id="H3AR36">
    <property type="interactions" value="43"/>
</dbReference>
<dbReference type="Gene3D" id="1.25.40.10">
    <property type="entry name" value="Tetratricopeptide repeat domain"/>
    <property type="match status" value="1"/>
</dbReference>
<reference evidence="6" key="2">
    <citation type="submission" date="2025-08" db="UniProtKB">
        <authorList>
            <consortium name="Ensembl"/>
        </authorList>
    </citation>
    <scope>IDENTIFICATION</scope>
</reference>
<dbReference type="AlphaFoldDB" id="H3AR36"/>
<dbReference type="SUPFAM" id="SSF48452">
    <property type="entry name" value="TPR-like"/>
    <property type="match status" value="1"/>
</dbReference>
<dbReference type="PANTHER" id="PTHR46533">
    <property type="entry name" value="ZINC FINGER MYND DOMAIN-CONTAINING PROTEIN 12"/>
    <property type="match status" value="1"/>
</dbReference>
<dbReference type="HOGENOM" id="CLU_058444_1_1_1"/>
<dbReference type="Gene3D" id="6.10.140.2220">
    <property type="match status" value="1"/>
</dbReference>
<dbReference type="eggNOG" id="ENOG502QSY3">
    <property type="taxonomic scope" value="Eukaryota"/>
</dbReference>
<dbReference type="GO" id="GO:0008270">
    <property type="term" value="F:zinc ion binding"/>
    <property type="evidence" value="ECO:0007669"/>
    <property type="project" value="UniProtKB-KW"/>
</dbReference>